<protein>
    <submittedName>
        <fullName evidence="1">Phosphodiesterase</fullName>
    </submittedName>
</protein>
<dbReference type="RefSeq" id="WP_108546157.1">
    <property type="nucleotide sequence ID" value="NZ_PYJM01000008.1"/>
</dbReference>
<reference evidence="1 2" key="1">
    <citation type="submission" date="2018-03" db="EMBL/GenBank/DDBJ databases">
        <title>Draft genome sequence of the plant growth promoting rhizobacterium Pseudomonas protegens strain BNJ-SS-45 isolated from wheat (Triticum aestivum) rhizosphere.</title>
        <authorList>
            <person name="Bajpai A."/>
            <person name="Shende K."/>
            <person name="Meena N."/>
            <person name="Upadhyayula S.R."/>
            <person name="Suravajhala P."/>
            <person name="Medicherla K.M."/>
            <person name="Johri B.N."/>
        </authorList>
    </citation>
    <scope>NUCLEOTIDE SEQUENCE [LARGE SCALE GENOMIC DNA]</scope>
    <source>
        <strain evidence="1 2">BNJ-SS-45</strain>
    </source>
</reference>
<dbReference type="EMBL" id="PYJM01000008">
    <property type="protein sequence ID" value="PUA41890.1"/>
    <property type="molecule type" value="Genomic_DNA"/>
</dbReference>
<dbReference type="GO" id="GO:0008081">
    <property type="term" value="F:phosphoric diester hydrolase activity"/>
    <property type="evidence" value="ECO:0007669"/>
    <property type="project" value="InterPro"/>
</dbReference>
<name>A0A2T6GCK2_9PSED</name>
<accession>A0A2T6GCK2</accession>
<dbReference type="SUPFAM" id="SSF51695">
    <property type="entry name" value="PLC-like phosphodiesterases"/>
    <property type="match status" value="1"/>
</dbReference>
<dbReference type="GO" id="GO:0006629">
    <property type="term" value="P:lipid metabolic process"/>
    <property type="evidence" value="ECO:0007669"/>
    <property type="project" value="InterPro"/>
</dbReference>
<dbReference type="Proteomes" id="UP000244178">
    <property type="component" value="Unassembled WGS sequence"/>
</dbReference>
<organism evidence="1 2">
    <name type="scientific">Pseudomonas protegens</name>
    <dbReference type="NCBI Taxonomy" id="380021"/>
    <lineage>
        <taxon>Bacteria</taxon>
        <taxon>Pseudomonadati</taxon>
        <taxon>Pseudomonadota</taxon>
        <taxon>Gammaproteobacteria</taxon>
        <taxon>Pseudomonadales</taxon>
        <taxon>Pseudomonadaceae</taxon>
        <taxon>Pseudomonas</taxon>
    </lineage>
</organism>
<evidence type="ECO:0000313" key="1">
    <source>
        <dbReference type="EMBL" id="PUA41890.1"/>
    </source>
</evidence>
<comment type="caution">
    <text evidence="1">The sequence shown here is derived from an EMBL/GenBank/DDBJ whole genome shotgun (WGS) entry which is preliminary data.</text>
</comment>
<dbReference type="AlphaFoldDB" id="A0A2T6GCK2"/>
<sequence length="207" mass="23353">MEIISHRGYWLEPHERNQPVAFHRSFDLGYGTETDVRDCAGRLVISHDMPTGQEMTLDDLLDIMGGRNLPLAINIKADGLAQVLAAKFKDRNHTNWFVFDMAVPDMRGYFNEGVCTYTRLSDVEPMPAWLDQAAGIWLDHFSHGHYPNCEIVKYLSQGKKICVVSPELHGRDVADAWGSLRQLNTLPGLMLCTDKPEQADCFFNNAG</sequence>
<dbReference type="InterPro" id="IPR017946">
    <property type="entry name" value="PLC-like_Pdiesterase_TIM-brl"/>
</dbReference>
<proteinExistence type="predicted"/>
<gene>
    <name evidence="1" type="ORF">C5U62_29005</name>
</gene>
<evidence type="ECO:0000313" key="2">
    <source>
        <dbReference type="Proteomes" id="UP000244178"/>
    </source>
</evidence>